<dbReference type="PANTHER" id="PTHR12110:SF41">
    <property type="entry name" value="INOSOSE DEHYDRATASE"/>
    <property type="match status" value="1"/>
</dbReference>
<dbReference type="Gene3D" id="3.20.20.150">
    <property type="entry name" value="Divalent-metal-dependent TIM barrel enzymes"/>
    <property type="match status" value="1"/>
</dbReference>
<sequence length="283" mass="31131">MKLAINGQMLARQHSLPEALAFVKGYALNDMEIWPQNLEGGETPEERERYETKDIDAAKRAYSEAGMNCACVTLGFNAMRICTASGGVPNATQALVGAVDAAAALGAPVVNCYLAHMPGNLFVEAMKPAAAHAGTKDVVIVLENEAHDGSGLAVDVRDILEAVDSPNFKTQYDPCNYYHAGEEPYPYVYDVVKPWIGYVHVKGGIQWAEDKDCFRGGLMRNSRDAWIGYVPLPDAAFNVERILRRLQEDGYNGYVTMEPHVPSEALKEYFDIEVPYLKSHLGL</sequence>
<dbReference type="InterPro" id="IPR036237">
    <property type="entry name" value="Xyl_isomerase-like_sf"/>
</dbReference>
<dbReference type="InterPro" id="IPR050312">
    <property type="entry name" value="IolE/XylAMocC-like"/>
</dbReference>
<keyword evidence="2" id="KW-0413">Isomerase</keyword>
<proteinExistence type="predicted"/>
<comment type="caution">
    <text evidence="2">The sequence shown here is derived from an EMBL/GenBank/DDBJ whole genome shotgun (WGS) entry which is preliminary data.</text>
</comment>
<dbReference type="EMBL" id="VXPY01000095">
    <property type="protein sequence ID" value="MYD91424.1"/>
    <property type="molecule type" value="Genomic_DNA"/>
</dbReference>
<name>A0A6B1DYG7_9CHLR</name>
<accession>A0A6B1DYG7</accession>
<reference evidence="2" key="1">
    <citation type="submission" date="2019-09" db="EMBL/GenBank/DDBJ databases">
        <title>Characterisation of the sponge microbiome using genome-centric metagenomics.</title>
        <authorList>
            <person name="Engelberts J.P."/>
            <person name="Robbins S.J."/>
            <person name="De Goeij J.M."/>
            <person name="Aranda M."/>
            <person name="Bell S.C."/>
            <person name="Webster N.S."/>
        </authorList>
    </citation>
    <scope>NUCLEOTIDE SEQUENCE</scope>
    <source>
        <strain evidence="2">SB0662_bin_9</strain>
    </source>
</reference>
<organism evidence="2">
    <name type="scientific">Caldilineaceae bacterium SB0662_bin_9</name>
    <dbReference type="NCBI Taxonomy" id="2605258"/>
    <lineage>
        <taxon>Bacteria</taxon>
        <taxon>Bacillati</taxon>
        <taxon>Chloroflexota</taxon>
        <taxon>Caldilineae</taxon>
        <taxon>Caldilineales</taxon>
        <taxon>Caldilineaceae</taxon>
    </lineage>
</organism>
<evidence type="ECO:0000259" key="1">
    <source>
        <dbReference type="Pfam" id="PF01261"/>
    </source>
</evidence>
<gene>
    <name evidence="2" type="ORF">F4Y08_13985</name>
</gene>
<dbReference type="SUPFAM" id="SSF51658">
    <property type="entry name" value="Xylose isomerase-like"/>
    <property type="match status" value="1"/>
</dbReference>
<dbReference type="Pfam" id="PF01261">
    <property type="entry name" value="AP_endonuc_2"/>
    <property type="match status" value="1"/>
</dbReference>
<dbReference type="GO" id="GO:0016853">
    <property type="term" value="F:isomerase activity"/>
    <property type="evidence" value="ECO:0007669"/>
    <property type="project" value="UniProtKB-KW"/>
</dbReference>
<dbReference type="InterPro" id="IPR013022">
    <property type="entry name" value="Xyl_isomerase-like_TIM-brl"/>
</dbReference>
<dbReference type="AlphaFoldDB" id="A0A6B1DYG7"/>
<dbReference type="PANTHER" id="PTHR12110">
    <property type="entry name" value="HYDROXYPYRUVATE ISOMERASE"/>
    <property type="match status" value="1"/>
</dbReference>
<evidence type="ECO:0000313" key="2">
    <source>
        <dbReference type="EMBL" id="MYD91424.1"/>
    </source>
</evidence>
<feature type="domain" description="Xylose isomerase-like TIM barrel" evidence="1">
    <location>
        <begin position="38"/>
        <end position="265"/>
    </location>
</feature>
<protein>
    <submittedName>
        <fullName evidence="2">Sugar phosphate isomerase/epimerase</fullName>
    </submittedName>
</protein>